<evidence type="ECO:0000313" key="3">
    <source>
        <dbReference type="EMBL" id="ABM93701.1"/>
    </source>
</evidence>
<organism evidence="3 4">
    <name type="scientific">Methylibium petroleiphilum (strain ATCC BAA-1232 / LMG 22953 / PM1)</name>
    <dbReference type="NCBI Taxonomy" id="420662"/>
    <lineage>
        <taxon>Bacteria</taxon>
        <taxon>Pseudomonadati</taxon>
        <taxon>Pseudomonadota</taxon>
        <taxon>Betaproteobacteria</taxon>
        <taxon>Burkholderiales</taxon>
        <taxon>Sphaerotilaceae</taxon>
        <taxon>Methylibium</taxon>
    </lineage>
</organism>
<dbReference type="HOGENOM" id="CLU_1553488_0_0_4"/>
<protein>
    <recommendedName>
        <fullName evidence="2">Ice-binding protein C-terminal domain-containing protein</fullName>
    </recommendedName>
</protein>
<dbReference type="InterPro" id="IPR013424">
    <property type="entry name" value="Ice-binding_C"/>
</dbReference>
<dbReference type="AlphaFoldDB" id="A2SDR2"/>
<keyword evidence="4" id="KW-1185">Reference proteome</keyword>
<dbReference type="STRING" id="420662.Mpe_A0739"/>
<keyword evidence="1" id="KW-0812">Transmembrane</keyword>
<name>A2SDR2_METPP</name>
<evidence type="ECO:0000256" key="1">
    <source>
        <dbReference type="SAM" id="Phobius"/>
    </source>
</evidence>
<sequence length="172" mass="18105">MVSRRAIDVQSEESYMSLKRLLVAALAAVALHANAFVGNYDEGSFTYNSGKQFVVADVFNFQLTSPSSLRTTLEITKSNGLLGLGLFDAVDNSLIGSFFLAGPQGATTTRSFANLSTGSYYYGVLGGFLPKGSYTLHSSATAVPEPAALGLALLSVGALGLALRRKKSQQPV</sequence>
<keyword evidence="1" id="KW-1133">Transmembrane helix</keyword>
<evidence type="ECO:0000313" key="4">
    <source>
        <dbReference type="Proteomes" id="UP000000366"/>
    </source>
</evidence>
<reference evidence="3 4" key="1">
    <citation type="journal article" date="2007" name="J. Bacteriol.">
        <title>Whole-genome analysis of the methyl tert-butyl ether-degrading beta-proteobacterium Methylibium petroleiphilum PM1.</title>
        <authorList>
            <person name="Kane S.R."/>
            <person name="Chakicherla A.Y."/>
            <person name="Chain P.S.G."/>
            <person name="Schmidt R."/>
            <person name="Shin M.W."/>
            <person name="Legler T.C."/>
            <person name="Scow K.M."/>
            <person name="Larimer F.W."/>
            <person name="Lucas S.M."/>
            <person name="Richardson P.M."/>
            <person name="Hristova K.R."/>
        </authorList>
    </citation>
    <scope>NUCLEOTIDE SEQUENCE [LARGE SCALE GENOMIC DNA]</scope>
    <source>
        <strain evidence="4">ATCC BAA-1232 / LMG 22953 / PM1</strain>
    </source>
</reference>
<gene>
    <name evidence="3" type="ordered locus">Mpe_A0739</name>
</gene>
<feature type="domain" description="Ice-binding protein C-terminal" evidence="2">
    <location>
        <begin position="142"/>
        <end position="166"/>
    </location>
</feature>
<proteinExistence type="predicted"/>
<dbReference type="Gene3D" id="2.60.120.380">
    <property type="match status" value="1"/>
</dbReference>
<dbReference type="Pfam" id="PF07589">
    <property type="entry name" value="PEP-CTERM"/>
    <property type="match status" value="1"/>
</dbReference>
<evidence type="ECO:0000259" key="2">
    <source>
        <dbReference type="Pfam" id="PF07589"/>
    </source>
</evidence>
<accession>A2SDR2</accession>
<dbReference type="EMBL" id="CP000555">
    <property type="protein sequence ID" value="ABM93701.1"/>
    <property type="molecule type" value="Genomic_DNA"/>
</dbReference>
<dbReference type="Proteomes" id="UP000000366">
    <property type="component" value="Chromosome"/>
</dbReference>
<keyword evidence="1" id="KW-0472">Membrane</keyword>
<feature type="transmembrane region" description="Helical" evidence="1">
    <location>
        <begin position="146"/>
        <end position="163"/>
    </location>
</feature>
<dbReference type="KEGG" id="mpt:Mpe_A0739"/>